<gene>
    <name evidence="1" type="ORF">EGR_06670</name>
</gene>
<reference evidence="1 2" key="1">
    <citation type="journal article" date="2013" name="Nat. Genet.">
        <title>The genome of the hydatid tapeworm Echinococcus granulosus.</title>
        <authorList>
            <person name="Zheng H."/>
            <person name="Zhang W."/>
            <person name="Zhang L."/>
            <person name="Zhang Z."/>
            <person name="Li J."/>
            <person name="Lu G."/>
            <person name="Zhu Y."/>
            <person name="Wang Y."/>
            <person name="Huang Y."/>
            <person name="Liu J."/>
            <person name="Kang H."/>
            <person name="Chen J."/>
            <person name="Wang L."/>
            <person name="Chen A."/>
            <person name="Yu S."/>
            <person name="Gao Z."/>
            <person name="Jin L."/>
            <person name="Gu W."/>
            <person name="Wang Z."/>
            <person name="Zhao L."/>
            <person name="Shi B."/>
            <person name="Wen H."/>
            <person name="Lin R."/>
            <person name="Jones M.K."/>
            <person name="Brejova B."/>
            <person name="Vinar T."/>
            <person name="Zhao G."/>
            <person name="McManus D.P."/>
            <person name="Chen Z."/>
            <person name="Zhou Y."/>
            <person name="Wang S."/>
        </authorList>
    </citation>
    <scope>NUCLEOTIDE SEQUENCE [LARGE SCALE GENOMIC DNA]</scope>
</reference>
<dbReference type="RefSeq" id="XP_024349685.1">
    <property type="nucleotide sequence ID" value="XM_024495919.1"/>
</dbReference>
<dbReference type="EMBL" id="APAU02000061">
    <property type="protein sequence ID" value="EUB58489.1"/>
    <property type="molecule type" value="Genomic_DNA"/>
</dbReference>
<evidence type="ECO:0000313" key="1">
    <source>
        <dbReference type="EMBL" id="EUB58489.1"/>
    </source>
</evidence>
<accession>W6UY55</accession>
<organism evidence="1 2">
    <name type="scientific">Echinococcus granulosus</name>
    <name type="common">Hydatid tapeworm</name>
    <dbReference type="NCBI Taxonomy" id="6210"/>
    <lineage>
        <taxon>Eukaryota</taxon>
        <taxon>Metazoa</taxon>
        <taxon>Spiralia</taxon>
        <taxon>Lophotrochozoa</taxon>
        <taxon>Platyhelminthes</taxon>
        <taxon>Cestoda</taxon>
        <taxon>Eucestoda</taxon>
        <taxon>Cyclophyllidea</taxon>
        <taxon>Taeniidae</taxon>
        <taxon>Echinococcus</taxon>
        <taxon>Echinococcus granulosus group</taxon>
    </lineage>
</organism>
<name>W6UY55_ECHGR</name>
<evidence type="ECO:0000313" key="2">
    <source>
        <dbReference type="Proteomes" id="UP000019149"/>
    </source>
</evidence>
<dbReference type="KEGG" id="egl:EGR_06670"/>
<protein>
    <submittedName>
        <fullName evidence="1">Uncharacterized protein</fullName>
    </submittedName>
</protein>
<comment type="caution">
    <text evidence="1">The sequence shown here is derived from an EMBL/GenBank/DDBJ whole genome shotgun (WGS) entry which is preliminary data.</text>
</comment>
<dbReference type="Proteomes" id="UP000019149">
    <property type="component" value="Unassembled WGS sequence"/>
</dbReference>
<proteinExistence type="predicted"/>
<dbReference type="CTD" id="36342385"/>
<sequence length="167" mass="19466">MTEREFLLLPKRCHKRLKILRKVWFFKNDKYVWLVDLKKYTAFMVEHFTLMLIWCSKTTPCWVEIKLQILLICKRAQHTLSAAGMRLVFVKGKGMQESKGSLTNNHPFKSKVFGKNSISIRHVHLSDSITISFGQSHLSIANLILDNFSFFGKKLLDDTPLLYFNGN</sequence>
<dbReference type="AlphaFoldDB" id="W6UY55"/>
<keyword evidence="2" id="KW-1185">Reference proteome</keyword>
<dbReference type="GeneID" id="36342385"/>